<reference evidence="2 3" key="1">
    <citation type="submission" date="2019-05" db="EMBL/GenBank/DDBJ databases">
        <title>Draft genome sequence of Actinomadura geliboluensis A8036.</title>
        <authorList>
            <person name="Saricaoglu S."/>
            <person name="Isik K."/>
        </authorList>
    </citation>
    <scope>NUCLEOTIDE SEQUENCE [LARGE SCALE GENOMIC DNA]</scope>
    <source>
        <strain evidence="2 3">A8036</strain>
    </source>
</reference>
<proteinExistence type="predicted"/>
<dbReference type="Pfam" id="PF18159">
    <property type="entry name" value="S_4TM"/>
    <property type="match status" value="1"/>
</dbReference>
<feature type="transmembrane region" description="Helical" evidence="1">
    <location>
        <begin position="182"/>
        <end position="204"/>
    </location>
</feature>
<dbReference type="EMBL" id="VCKZ01000409">
    <property type="protein sequence ID" value="TMR28861.1"/>
    <property type="molecule type" value="Genomic_DNA"/>
</dbReference>
<sequence length="318" mass="35534">MVAHHSGGVHGVPTRPIHERQLEDDMLRLQRAASASHQRGQLIEAVRVGAAAVLAAAGVLSTLLDHGRPWVSIAGFVWFLISAFLLKRMAAATARQGALLQEMFDTALFLLPWRATVAGDPIPDPDVHRLARKLQRGSAKDKRITDGWYDSTADVHHPYDVLIAQEQNLAWDTRLRRRYSHLVAAAAAVWTAAGLAAGLAVADVTLPDTLLSFFVPSLAAYQIAIEIWAGQQRLADERERLAKTVDTELRNAKPGPITDPEWNRLREATRDIQDGILRTRLDPTRVPEWFYRHYRKGDEQDFADTAEGHRRRLARNPP</sequence>
<name>A0A5S4G8T6_9ACTN</name>
<feature type="transmembrane region" description="Helical" evidence="1">
    <location>
        <begin position="45"/>
        <end position="64"/>
    </location>
</feature>
<dbReference type="Proteomes" id="UP000305238">
    <property type="component" value="Unassembled WGS sequence"/>
</dbReference>
<feature type="transmembrane region" description="Helical" evidence="1">
    <location>
        <begin position="210"/>
        <end position="230"/>
    </location>
</feature>
<keyword evidence="1" id="KW-0472">Membrane</keyword>
<organism evidence="2 3">
    <name type="scientific">Actinomadura geliboluensis</name>
    <dbReference type="NCBI Taxonomy" id="882440"/>
    <lineage>
        <taxon>Bacteria</taxon>
        <taxon>Bacillati</taxon>
        <taxon>Actinomycetota</taxon>
        <taxon>Actinomycetes</taxon>
        <taxon>Streptosporangiales</taxon>
        <taxon>Thermomonosporaceae</taxon>
        <taxon>Actinomadura</taxon>
    </lineage>
</organism>
<dbReference type="RefSeq" id="WP_138641089.1">
    <property type="nucleotide sequence ID" value="NZ_JASWDG010000004.1"/>
</dbReference>
<gene>
    <name evidence="2" type="ORF">ETD96_36690</name>
</gene>
<keyword evidence="1" id="KW-0812">Transmembrane</keyword>
<feature type="transmembrane region" description="Helical" evidence="1">
    <location>
        <begin position="70"/>
        <end position="86"/>
    </location>
</feature>
<evidence type="ECO:0000256" key="1">
    <source>
        <dbReference type="SAM" id="Phobius"/>
    </source>
</evidence>
<dbReference type="AlphaFoldDB" id="A0A5S4G8T6"/>
<dbReference type="OrthoDB" id="3297333at2"/>
<evidence type="ECO:0000313" key="3">
    <source>
        <dbReference type="Proteomes" id="UP000305238"/>
    </source>
</evidence>
<keyword evidence="1" id="KW-1133">Transmembrane helix</keyword>
<protein>
    <submittedName>
        <fullName evidence="2">Transposase</fullName>
    </submittedName>
</protein>
<dbReference type="InterPro" id="IPR049920">
    <property type="entry name" value="IK1_05631-like"/>
</dbReference>
<keyword evidence="3" id="KW-1185">Reference proteome</keyword>
<comment type="caution">
    <text evidence="2">The sequence shown here is derived from an EMBL/GenBank/DDBJ whole genome shotgun (WGS) entry which is preliminary data.</text>
</comment>
<evidence type="ECO:0000313" key="2">
    <source>
        <dbReference type="EMBL" id="TMR28861.1"/>
    </source>
</evidence>
<accession>A0A5S4G8T6</accession>